<dbReference type="EMBL" id="JBBNAE010000008">
    <property type="protein sequence ID" value="KAK9103295.1"/>
    <property type="molecule type" value="Genomic_DNA"/>
</dbReference>
<dbReference type="AlphaFoldDB" id="A0AAP0F3K7"/>
<comment type="caution">
    <text evidence="1">The sequence shown here is derived from an EMBL/GenBank/DDBJ whole genome shotgun (WGS) entry which is preliminary data.</text>
</comment>
<sequence>MKLVWCPEIACKAFIDTVKTLSKDHEEEEEEETSVAELISAMAGGWNARLIVETWPSSSVATSVGLGMARAHTGGRHVCVVGDERAAEGYKAAGGRRRRWWWGRRRRPWGRRRRRGWTFWWWVIRRRTRRGCSGRRGLAREGRWWCAAAEAAAAGGGGVWWRAARVWSGRRTCRSGRGWRLRTWELLLLLLLLVRR</sequence>
<accession>A0AAP0F3K7</accession>
<reference evidence="1 2" key="1">
    <citation type="submission" date="2024-01" db="EMBL/GenBank/DDBJ databases">
        <title>Genome assemblies of Stephania.</title>
        <authorList>
            <person name="Yang L."/>
        </authorList>
    </citation>
    <scope>NUCLEOTIDE SEQUENCE [LARGE SCALE GENOMIC DNA]</scope>
    <source>
        <strain evidence="1">QJT</strain>
        <tissue evidence="1">Leaf</tissue>
    </source>
</reference>
<protein>
    <submittedName>
        <fullName evidence="1">Uncharacterized protein</fullName>
    </submittedName>
</protein>
<gene>
    <name evidence="1" type="ORF">Sjap_020549</name>
</gene>
<dbReference type="Proteomes" id="UP001417504">
    <property type="component" value="Unassembled WGS sequence"/>
</dbReference>
<evidence type="ECO:0000313" key="2">
    <source>
        <dbReference type="Proteomes" id="UP001417504"/>
    </source>
</evidence>
<keyword evidence="2" id="KW-1185">Reference proteome</keyword>
<evidence type="ECO:0000313" key="1">
    <source>
        <dbReference type="EMBL" id="KAK9103295.1"/>
    </source>
</evidence>
<proteinExistence type="predicted"/>
<dbReference type="PANTHER" id="PTHR33593:SF2">
    <property type="entry name" value="ANKYRIN REPEAT_KH DOMAIN PROTEIN (DUF1442)"/>
    <property type="match status" value="1"/>
</dbReference>
<dbReference type="Pfam" id="PF07279">
    <property type="entry name" value="DUF1442"/>
    <property type="match status" value="1"/>
</dbReference>
<name>A0AAP0F3K7_9MAGN</name>
<dbReference type="InterPro" id="IPR009902">
    <property type="entry name" value="DUF1442"/>
</dbReference>
<organism evidence="1 2">
    <name type="scientific">Stephania japonica</name>
    <dbReference type="NCBI Taxonomy" id="461633"/>
    <lineage>
        <taxon>Eukaryota</taxon>
        <taxon>Viridiplantae</taxon>
        <taxon>Streptophyta</taxon>
        <taxon>Embryophyta</taxon>
        <taxon>Tracheophyta</taxon>
        <taxon>Spermatophyta</taxon>
        <taxon>Magnoliopsida</taxon>
        <taxon>Ranunculales</taxon>
        <taxon>Menispermaceae</taxon>
        <taxon>Menispermoideae</taxon>
        <taxon>Cissampelideae</taxon>
        <taxon>Stephania</taxon>
    </lineage>
</organism>
<dbReference type="PANTHER" id="PTHR33593">
    <property type="entry name" value="DUF1442 FAMILY PROTEIN"/>
    <property type="match status" value="1"/>
</dbReference>